<name>A0A179UPH8_BLAGS</name>
<feature type="region of interest" description="Disordered" evidence="1">
    <location>
        <begin position="38"/>
        <end position="57"/>
    </location>
</feature>
<protein>
    <submittedName>
        <fullName evidence="2">Uncharacterized protein</fullName>
    </submittedName>
</protein>
<dbReference type="RefSeq" id="XP_031579000.1">
    <property type="nucleotide sequence ID" value="XM_031722180.1"/>
</dbReference>
<evidence type="ECO:0000256" key="1">
    <source>
        <dbReference type="SAM" id="MobiDB-lite"/>
    </source>
</evidence>
<sequence>MVLSNTCMHSTASPISFLLFDRQSANFFFNYSMSSQRRQQSRSSSSQRSRSSRKDQPATITAAQFEALNISSPTPPPPIAVHRAPEYAPSDLSALDANLAVVVSQAQQNWPSFQMTATVDSSSTPQSFTGVPNSEIRYSGFSSRQEQYTTEHMNSTFHYNMPSHSSAFAQPSYHYAGPGHTHLPAYGIEPESASSLEFPTNFTHRNPPPQASIPSDGLINMPPPGGYHYSVPQSQVSSTRQYKDRISITLSEHHAPDQESRPSNSRDEYIQHGFTSHPATEPYSDPSTNMASLTPDYLNHPVPNVTGHAYPASPSLYETLHPYQRQYSFSPIPDTGVPATSASADNFSTPYSVSPAPEDQVRIVNSRPKPQCWDHGCNGREFSTFSNLLRHQREKAGTATKSECPHCGTVFTRTTARNGHLAQGKCKAKREQQ</sequence>
<dbReference type="GeneID" id="8503778"/>
<evidence type="ECO:0000313" key="3">
    <source>
        <dbReference type="Proteomes" id="UP000002038"/>
    </source>
</evidence>
<reference evidence="3" key="1">
    <citation type="journal article" date="2015" name="PLoS Genet.">
        <title>The dynamic genome and transcriptome of the human fungal pathogen Blastomyces and close relative Emmonsia.</title>
        <authorList>
            <person name="Munoz J.F."/>
            <person name="Gauthier G.M."/>
            <person name="Desjardins C.A."/>
            <person name="Gallo J.E."/>
            <person name="Holder J."/>
            <person name="Sullivan T.D."/>
            <person name="Marty A.J."/>
            <person name="Carmen J.C."/>
            <person name="Chen Z."/>
            <person name="Ding L."/>
            <person name="Gujja S."/>
            <person name="Magrini V."/>
            <person name="Misas E."/>
            <person name="Mitreva M."/>
            <person name="Priest M."/>
            <person name="Saif S."/>
            <person name="Whiston E.A."/>
            <person name="Young S."/>
            <person name="Zeng Q."/>
            <person name="Goldman W.E."/>
            <person name="Mardis E.R."/>
            <person name="Taylor J.W."/>
            <person name="McEwen J.G."/>
            <person name="Clay O.K."/>
            <person name="Klein B.S."/>
            <person name="Cuomo C.A."/>
        </authorList>
    </citation>
    <scope>NUCLEOTIDE SEQUENCE [LARGE SCALE GENOMIC DNA]</scope>
    <source>
        <strain evidence="3">SLH14081</strain>
    </source>
</reference>
<dbReference type="KEGG" id="bgh:BDBG_05484"/>
<proteinExistence type="predicted"/>
<accession>A0A179UPH8</accession>
<dbReference type="OrthoDB" id="5366256at2759"/>
<dbReference type="Proteomes" id="UP000002038">
    <property type="component" value="Unassembled WGS sequence"/>
</dbReference>
<feature type="compositionally biased region" description="Low complexity" evidence="1">
    <location>
        <begin position="38"/>
        <end position="49"/>
    </location>
</feature>
<dbReference type="VEuPathDB" id="FungiDB:BDBG_05484"/>
<feature type="compositionally biased region" description="Basic and acidic residues" evidence="1">
    <location>
        <begin position="249"/>
        <end position="270"/>
    </location>
</feature>
<dbReference type="EMBL" id="GG657458">
    <property type="protein sequence ID" value="OAT09770.1"/>
    <property type="molecule type" value="Genomic_DNA"/>
</dbReference>
<evidence type="ECO:0000313" key="2">
    <source>
        <dbReference type="EMBL" id="OAT09770.1"/>
    </source>
</evidence>
<dbReference type="AlphaFoldDB" id="A0A179UPH8"/>
<gene>
    <name evidence="2" type="ORF">BDBG_05484</name>
</gene>
<organism evidence="2 3">
    <name type="scientific">Blastomyces gilchristii (strain SLH14081)</name>
    <name type="common">Blastomyces dermatitidis</name>
    <dbReference type="NCBI Taxonomy" id="559298"/>
    <lineage>
        <taxon>Eukaryota</taxon>
        <taxon>Fungi</taxon>
        <taxon>Dikarya</taxon>
        <taxon>Ascomycota</taxon>
        <taxon>Pezizomycotina</taxon>
        <taxon>Eurotiomycetes</taxon>
        <taxon>Eurotiomycetidae</taxon>
        <taxon>Onygenales</taxon>
        <taxon>Ajellomycetaceae</taxon>
        <taxon>Blastomyces</taxon>
    </lineage>
</organism>
<feature type="region of interest" description="Disordered" evidence="1">
    <location>
        <begin position="249"/>
        <end position="295"/>
    </location>
</feature>
<keyword evidence="3" id="KW-1185">Reference proteome</keyword>